<evidence type="ECO:0000313" key="2">
    <source>
        <dbReference type="Proteomes" id="UP000595610"/>
    </source>
</evidence>
<dbReference type="RefSeq" id="WP_042325176.1">
    <property type="nucleotide sequence ID" value="NZ_CP066076.1"/>
</dbReference>
<organism evidence="1 2">
    <name type="scientific">Paraburkholderia ginsengisoli</name>
    <dbReference type="NCBI Taxonomy" id="311231"/>
    <lineage>
        <taxon>Bacteria</taxon>
        <taxon>Pseudomonadati</taxon>
        <taxon>Pseudomonadota</taxon>
        <taxon>Betaproteobacteria</taxon>
        <taxon>Burkholderiales</taxon>
        <taxon>Burkholderiaceae</taxon>
        <taxon>Paraburkholderia</taxon>
    </lineage>
</organism>
<protein>
    <submittedName>
        <fullName evidence="1">Uncharacterized protein</fullName>
    </submittedName>
</protein>
<accession>A0A7T4N614</accession>
<gene>
    <name evidence="1" type="ORF">I6I06_23905</name>
</gene>
<dbReference type="Proteomes" id="UP000595610">
    <property type="component" value="Chromosome 2"/>
</dbReference>
<proteinExistence type="predicted"/>
<reference evidence="1 2" key="1">
    <citation type="submission" date="2020-12" db="EMBL/GenBank/DDBJ databases">
        <title>FDA dAtabase for Regulatory Grade micrObial Sequences (FDA-ARGOS): Supporting development and validation of Infectious Disease Dx tests.</title>
        <authorList>
            <person name="Nelson B."/>
            <person name="Plummer A."/>
            <person name="Tallon L."/>
            <person name="Sadzewicz L."/>
            <person name="Zhao X."/>
            <person name="Boylan J."/>
            <person name="Ott S."/>
            <person name="Bowen H."/>
            <person name="Vavikolanu K."/>
            <person name="Mehta A."/>
            <person name="Aluvathingal J."/>
            <person name="Nadendla S."/>
            <person name="Myers T."/>
            <person name="Yan Y."/>
            <person name="Sichtig H."/>
        </authorList>
    </citation>
    <scope>NUCLEOTIDE SEQUENCE [LARGE SCALE GENOMIC DNA]</scope>
    <source>
        <strain evidence="1 2">FDAARGOS_1049</strain>
    </source>
</reference>
<name>A0A7T4N614_9BURK</name>
<dbReference type="AlphaFoldDB" id="A0A7T4N614"/>
<sequence>MRYLLPLLLLAGCGTPAKPEPTQTVYITRTVKDCSWLPHMTASVSDTPETKREIIGYEIARRKNCPKETQ</sequence>
<dbReference type="KEGG" id="pgis:I6I06_23905"/>
<keyword evidence="2" id="KW-1185">Reference proteome</keyword>
<dbReference type="EMBL" id="CP066076">
    <property type="protein sequence ID" value="QQC65848.1"/>
    <property type="molecule type" value="Genomic_DNA"/>
</dbReference>
<evidence type="ECO:0000313" key="1">
    <source>
        <dbReference type="EMBL" id="QQC65848.1"/>
    </source>
</evidence>